<reference evidence="1 2" key="1">
    <citation type="submission" date="2019-04" db="EMBL/GenBank/DDBJ databases">
        <title>Flavobacterium sp. nov. isolated from construction timber.</title>
        <authorList>
            <person name="Lin S.-Y."/>
            <person name="Chang C.-T."/>
            <person name="Young C.-C."/>
        </authorList>
    </citation>
    <scope>NUCLEOTIDE SEQUENCE [LARGE SCALE GENOMIC DNA]</scope>
    <source>
        <strain evidence="1 2">CC-CTC003</strain>
    </source>
</reference>
<organism evidence="1 2">
    <name type="scientific">Flavobacterium supellecticarium</name>
    <dbReference type="NCBI Taxonomy" id="2565924"/>
    <lineage>
        <taxon>Bacteria</taxon>
        <taxon>Pseudomonadati</taxon>
        <taxon>Bacteroidota</taxon>
        <taxon>Flavobacteriia</taxon>
        <taxon>Flavobacteriales</taxon>
        <taxon>Flavobacteriaceae</taxon>
        <taxon>Flavobacterium</taxon>
    </lineage>
</organism>
<keyword evidence="2" id="KW-1185">Reference proteome</keyword>
<proteinExistence type="predicted"/>
<gene>
    <name evidence="1" type="ORF">E6C50_02765</name>
</gene>
<name>A0A4S4A3W6_9FLAO</name>
<accession>A0A4S4A3W6</accession>
<comment type="caution">
    <text evidence="1">The sequence shown here is derived from an EMBL/GenBank/DDBJ whole genome shotgun (WGS) entry which is preliminary data.</text>
</comment>
<sequence length="366" mass="40825">MTKLLLPIIFLSFSLTNLFGQNKESKDPIIDDKGQISRFYYFEIPSAINGSNLDPSAISNVTANFTDSKISLKLGFPSLFKDVPSTRNLKNSGFVQANFKASNGITTLYKSGNPPLEYGLTAGFSRVIRHTYWTYTDTATYGKNAHSSEGMTWINIIGNLEQVNYNIFTPSGQYGNLITKLNGQLGGLYISLNRYFHSDISEHKWKRCIASIGVGYAKTNNYSSLKKRTLEDGKLIHNKDSTAYQTVVETTSGAIGNLITVEGLTSFGELFIPLIKSKKYGSLYLGSRLTYYGIGNDNYIINGNTGFYVNLKDKKLDKDNLDKPAKDIISFSVTGQFNQLNKSKETDYFNNNFSVVLQLAVPIRFN</sequence>
<evidence type="ECO:0000313" key="2">
    <source>
        <dbReference type="Proteomes" id="UP000307507"/>
    </source>
</evidence>
<dbReference type="Proteomes" id="UP000307507">
    <property type="component" value="Unassembled WGS sequence"/>
</dbReference>
<dbReference type="EMBL" id="SSNZ01000001">
    <property type="protein sequence ID" value="THF53144.1"/>
    <property type="molecule type" value="Genomic_DNA"/>
</dbReference>
<evidence type="ECO:0000313" key="1">
    <source>
        <dbReference type="EMBL" id="THF53144.1"/>
    </source>
</evidence>
<dbReference type="AlphaFoldDB" id="A0A4S4A3W6"/>
<dbReference type="RefSeq" id="WP_136401667.1">
    <property type="nucleotide sequence ID" value="NZ_SSNZ01000001.1"/>
</dbReference>
<protein>
    <submittedName>
        <fullName evidence="1">Uncharacterized protein</fullName>
    </submittedName>
</protein>
<dbReference type="OrthoDB" id="1491192at2"/>